<organism evidence="5 6">
    <name type="scientific">Rhizobium aquaticum</name>
    <dbReference type="NCBI Taxonomy" id="1549636"/>
    <lineage>
        <taxon>Bacteria</taxon>
        <taxon>Pseudomonadati</taxon>
        <taxon>Pseudomonadota</taxon>
        <taxon>Alphaproteobacteria</taxon>
        <taxon>Hyphomicrobiales</taxon>
        <taxon>Rhizobiaceae</taxon>
        <taxon>Rhizobium/Agrobacterium group</taxon>
        <taxon>Rhizobium</taxon>
    </lineage>
</organism>
<evidence type="ECO:0000313" key="6">
    <source>
        <dbReference type="Proteomes" id="UP001549047"/>
    </source>
</evidence>
<proteinExistence type="predicted"/>
<dbReference type="PROSITE" id="PS50977">
    <property type="entry name" value="HTH_TETR_2"/>
    <property type="match status" value="1"/>
</dbReference>
<protein>
    <submittedName>
        <fullName evidence="5">AcrR family transcriptional regulator</fullName>
    </submittedName>
</protein>
<keyword evidence="1 2" id="KW-0238">DNA-binding</keyword>
<dbReference type="PRINTS" id="PR00455">
    <property type="entry name" value="HTHTETR"/>
</dbReference>
<evidence type="ECO:0000256" key="3">
    <source>
        <dbReference type="SAM" id="MobiDB-lite"/>
    </source>
</evidence>
<dbReference type="PANTHER" id="PTHR30055">
    <property type="entry name" value="HTH-TYPE TRANSCRIPTIONAL REGULATOR RUTR"/>
    <property type="match status" value="1"/>
</dbReference>
<comment type="caution">
    <text evidence="5">The sequence shown here is derived from an EMBL/GenBank/DDBJ whole genome shotgun (WGS) entry which is preliminary data.</text>
</comment>
<evidence type="ECO:0000259" key="4">
    <source>
        <dbReference type="PROSITE" id="PS50977"/>
    </source>
</evidence>
<feature type="region of interest" description="Disordered" evidence="3">
    <location>
        <begin position="1"/>
        <end position="35"/>
    </location>
</feature>
<dbReference type="InterPro" id="IPR009057">
    <property type="entry name" value="Homeodomain-like_sf"/>
</dbReference>
<dbReference type="InterPro" id="IPR050109">
    <property type="entry name" value="HTH-type_TetR-like_transc_reg"/>
</dbReference>
<dbReference type="Proteomes" id="UP001549047">
    <property type="component" value="Unassembled WGS sequence"/>
</dbReference>
<dbReference type="PANTHER" id="PTHR30055:SF184">
    <property type="entry name" value="HTH-TYPE TRANSCRIPTIONAL REGULATOR ETHR"/>
    <property type="match status" value="1"/>
</dbReference>
<evidence type="ECO:0000313" key="5">
    <source>
        <dbReference type="EMBL" id="MET3614324.1"/>
    </source>
</evidence>
<dbReference type="EMBL" id="JBEPMB010000003">
    <property type="protein sequence ID" value="MET3614324.1"/>
    <property type="molecule type" value="Genomic_DNA"/>
</dbReference>
<evidence type="ECO:0000256" key="1">
    <source>
        <dbReference type="ARBA" id="ARBA00023125"/>
    </source>
</evidence>
<accession>A0ABV2J0P3</accession>
<evidence type="ECO:0000256" key="2">
    <source>
        <dbReference type="PROSITE-ProRule" id="PRU00335"/>
    </source>
</evidence>
<gene>
    <name evidence="5" type="ORF">ABID16_002661</name>
</gene>
<keyword evidence="6" id="KW-1185">Reference proteome</keyword>
<feature type="DNA-binding region" description="H-T-H motif" evidence="2">
    <location>
        <begin position="58"/>
        <end position="77"/>
    </location>
</feature>
<dbReference type="InterPro" id="IPR001647">
    <property type="entry name" value="HTH_TetR"/>
</dbReference>
<dbReference type="Gene3D" id="1.10.357.10">
    <property type="entry name" value="Tetracycline Repressor, domain 2"/>
    <property type="match status" value="1"/>
</dbReference>
<dbReference type="Pfam" id="PF00440">
    <property type="entry name" value="TetR_N"/>
    <property type="match status" value="1"/>
</dbReference>
<dbReference type="SUPFAM" id="SSF46689">
    <property type="entry name" value="Homeodomain-like"/>
    <property type="match status" value="1"/>
</dbReference>
<sequence length="230" mass="25235">MNQVDEPAVAAAEVTENAPQGRSSRRSRGQQARSRERVDQLLDAAEALVTAHGFDGLKMRELARSAGLPIASIYHYFPSNIAVLRALAEKHLVELQTVIAASMERHMEANLKPEQAPEAVGRVVMDVATYLSSRTATATIWDALRAVPELRALDMDDTAANARFIAPYMARLAGNLSPEEMQDFCLILIESLQSNLMVIMHAPPERQPTLMQSLARFATATVRGLQLSNT</sequence>
<name>A0ABV2J0P3_9HYPH</name>
<reference evidence="5 6" key="1">
    <citation type="submission" date="2024-06" db="EMBL/GenBank/DDBJ databases">
        <title>Genomic Encyclopedia of Type Strains, Phase IV (KMG-IV): sequencing the most valuable type-strain genomes for metagenomic binning, comparative biology and taxonomic classification.</title>
        <authorList>
            <person name="Goeker M."/>
        </authorList>
    </citation>
    <scope>NUCLEOTIDE SEQUENCE [LARGE SCALE GENOMIC DNA]</scope>
    <source>
        <strain evidence="5 6">DSM 29780</strain>
    </source>
</reference>
<feature type="domain" description="HTH tetR-type" evidence="4">
    <location>
        <begin position="35"/>
        <end position="95"/>
    </location>
</feature>